<dbReference type="Proteomes" id="UP000054908">
    <property type="component" value="Unassembled WGS sequence"/>
</dbReference>
<sequence>MKKQYIIVLMILFFVPLLGFTSPNFEENAPPSIADHLHLSKSQDPIDGGWLPDLTGLPDEAQIARLTQHIVDIITAENDSQCKAIDPRLRMLIFQHFAIYQQMANAQNIYFNEQTAHQWAHMLAMILKESSGDSSNITDMSGNTVSTYEPKTDLDHWKNILDLTIQSRIKLNYQTNFGLTQTSADRLFNAFHLAQNQSYDTEFLEGQEGELTPGKVNLNTAIAIRRLIWFYQDFAQGRISQSDERIHQEEINNPELFNRYQAGLKTALLFCGTHLMFYQKDQVPITTEAGPKLINAMASIAYCKLGNSQEGYGVNEFDEQCFAEWVTLCPALNIDIALLTPLSYFETRGTAPVCEETFNRLINKQPTVSTEQ</sequence>
<dbReference type="PATRIC" id="fig|466.6.peg.2102"/>
<keyword evidence="2" id="KW-1185">Reference proteome</keyword>
<dbReference type="AlphaFoldDB" id="A0A0W0VZV8"/>
<proteinExistence type="predicted"/>
<name>A0A0W0VZV8_9GAMM</name>
<organism evidence="1 2">
    <name type="scientific">Legionella maceachernii</name>
    <dbReference type="NCBI Taxonomy" id="466"/>
    <lineage>
        <taxon>Bacteria</taxon>
        <taxon>Pseudomonadati</taxon>
        <taxon>Pseudomonadota</taxon>
        <taxon>Gammaproteobacteria</taxon>
        <taxon>Legionellales</taxon>
        <taxon>Legionellaceae</taxon>
        <taxon>Legionella</taxon>
    </lineage>
</organism>
<gene>
    <name evidence="1" type="ORF">Lmac_1988</name>
</gene>
<dbReference type="OrthoDB" id="5650722at2"/>
<dbReference type="RefSeq" id="WP_115304872.1">
    <property type="nucleotide sequence ID" value="NZ_CAAAIB010000002.1"/>
</dbReference>
<comment type="caution">
    <text evidence="1">The sequence shown here is derived from an EMBL/GenBank/DDBJ whole genome shotgun (WGS) entry which is preliminary data.</text>
</comment>
<protein>
    <submittedName>
        <fullName evidence="1">Uncharacterized protein</fullName>
    </submittedName>
</protein>
<accession>A0A0W0VZV8</accession>
<evidence type="ECO:0000313" key="1">
    <source>
        <dbReference type="EMBL" id="KTD25624.1"/>
    </source>
</evidence>
<dbReference type="EMBL" id="LNYL01000044">
    <property type="protein sequence ID" value="KTD25624.1"/>
    <property type="molecule type" value="Genomic_DNA"/>
</dbReference>
<reference evidence="1 2" key="1">
    <citation type="submission" date="2015-11" db="EMBL/GenBank/DDBJ databases">
        <title>Genomic analysis of 38 Legionella species identifies large and diverse effector repertoires.</title>
        <authorList>
            <person name="Burstein D."/>
            <person name="Amaro F."/>
            <person name="Zusman T."/>
            <person name="Lifshitz Z."/>
            <person name="Cohen O."/>
            <person name="Gilbert J.A."/>
            <person name="Pupko T."/>
            <person name="Shuman H.A."/>
            <person name="Segal G."/>
        </authorList>
    </citation>
    <scope>NUCLEOTIDE SEQUENCE [LARGE SCALE GENOMIC DNA]</scope>
    <source>
        <strain evidence="1 2">PX-1-G2-E2</strain>
    </source>
</reference>
<evidence type="ECO:0000313" key="2">
    <source>
        <dbReference type="Proteomes" id="UP000054908"/>
    </source>
</evidence>